<gene>
    <name evidence="3" type="ORF">C7H52_05700</name>
</gene>
<organism evidence="3 4">
    <name type="scientific">Aurantibacter aestuarii</name>
    <dbReference type="NCBI Taxonomy" id="1266046"/>
    <lineage>
        <taxon>Bacteria</taxon>
        <taxon>Pseudomonadati</taxon>
        <taxon>Bacteroidota</taxon>
        <taxon>Flavobacteriia</taxon>
        <taxon>Flavobacteriales</taxon>
        <taxon>Flavobacteriaceae</taxon>
        <taxon>Aurantibacter</taxon>
    </lineage>
</organism>
<dbReference type="InterPro" id="IPR029058">
    <property type="entry name" value="AB_hydrolase_fold"/>
</dbReference>
<dbReference type="Gene3D" id="3.40.50.1820">
    <property type="entry name" value="alpha/beta hydrolase"/>
    <property type="match status" value="1"/>
</dbReference>
<dbReference type="Proteomes" id="UP000238426">
    <property type="component" value="Unassembled WGS sequence"/>
</dbReference>
<dbReference type="PANTHER" id="PTHR32268">
    <property type="entry name" value="HOMOSERINE O-ACETYLTRANSFERASE"/>
    <property type="match status" value="1"/>
</dbReference>
<keyword evidence="1 3" id="KW-0808">Transferase</keyword>
<evidence type="ECO:0000259" key="2">
    <source>
        <dbReference type="Pfam" id="PF00561"/>
    </source>
</evidence>
<dbReference type="InterPro" id="IPR000073">
    <property type="entry name" value="AB_hydrolase_1"/>
</dbReference>
<evidence type="ECO:0000313" key="4">
    <source>
        <dbReference type="Proteomes" id="UP000238426"/>
    </source>
</evidence>
<dbReference type="PANTHER" id="PTHR32268:SF11">
    <property type="entry name" value="HOMOSERINE O-ACETYLTRANSFERASE"/>
    <property type="match status" value="1"/>
</dbReference>
<sequence length="330" mass="37195">MFYRSTRCSASCRFLIIITKKEVKPLHHISVNHNNKTFQLSYETFGKALYTAPIVLVNHALTGNSTVCGEQGWWNDLIGNGKAIDTNKYTVLAFNIPGNGFDGVLVEDYKNTTVTQVANLFLLGLKALKIDRLFAIIGGSLGGGIAWQMATLQPELTTHLIPVASHHISSDWIIANTLIQEQILLNSTNPVHDARLHAMLCYRTPKSFQARFNRTVNQDLKIYNVESWLLHHGKKLQDRFQKSAYLLMNHLLKTIAVENLEAIQAQITLISVDTDLFFTADDIKDSYQTLNKLNKKVSYHEITSIHGHDAFLIEYEQLKTIIAPIFNGSN</sequence>
<dbReference type="GO" id="GO:0009086">
    <property type="term" value="P:methionine biosynthetic process"/>
    <property type="evidence" value="ECO:0007669"/>
    <property type="project" value="TreeGrafter"/>
</dbReference>
<dbReference type="AlphaFoldDB" id="A0A2T1NE91"/>
<name>A0A2T1NE91_9FLAO</name>
<proteinExistence type="predicted"/>
<comment type="caution">
    <text evidence="3">The sequence shown here is derived from an EMBL/GenBank/DDBJ whole genome shotgun (WGS) entry which is preliminary data.</text>
</comment>
<protein>
    <submittedName>
        <fullName evidence="3">Homoserine acetyltransferase</fullName>
    </submittedName>
</protein>
<dbReference type="SUPFAM" id="SSF53474">
    <property type="entry name" value="alpha/beta-Hydrolases"/>
    <property type="match status" value="1"/>
</dbReference>
<feature type="domain" description="AB hydrolase-1" evidence="2">
    <location>
        <begin position="53"/>
        <end position="165"/>
    </location>
</feature>
<keyword evidence="4" id="KW-1185">Reference proteome</keyword>
<dbReference type="GO" id="GO:0009092">
    <property type="term" value="P:homoserine metabolic process"/>
    <property type="evidence" value="ECO:0007669"/>
    <property type="project" value="TreeGrafter"/>
</dbReference>
<accession>A0A2T1NE91</accession>
<dbReference type="EMBL" id="PXOQ01000007">
    <property type="protein sequence ID" value="PSG90768.1"/>
    <property type="molecule type" value="Genomic_DNA"/>
</dbReference>
<dbReference type="OrthoDB" id="9800754at2"/>
<dbReference type="Pfam" id="PF00561">
    <property type="entry name" value="Abhydrolase_1"/>
    <property type="match status" value="1"/>
</dbReference>
<dbReference type="GO" id="GO:0004414">
    <property type="term" value="F:homoserine O-acetyltransferase activity"/>
    <property type="evidence" value="ECO:0007669"/>
    <property type="project" value="TreeGrafter"/>
</dbReference>
<dbReference type="InterPro" id="IPR008220">
    <property type="entry name" value="HAT_MetX-like"/>
</dbReference>
<evidence type="ECO:0000313" key="3">
    <source>
        <dbReference type="EMBL" id="PSG90768.1"/>
    </source>
</evidence>
<reference evidence="3 4" key="1">
    <citation type="submission" date="2018-03" db="EMBL/GenBank/DDBJ databases">
        <title>Mesoflavibacter sp. HG37 and Mesoflavibacter sp. HG96 sp.nov., two marine bacteria isolated from seawater of Western Pacific Ocean.</title>
        <authorList>
            <person name="Cheng H."/>
            <person name="Wu Y.-H."/>
            <person name="Guo L.-L."/>
            <person name="Xu X.-W."/>
        </authorList>
    </citation>
    <scope>NUCLEOTIDE SEQUENCE [LARGE SCALE GENOMIC DNA]</scope>
    <source>
        <strain evidence="3 4">KCTC 32269</strain>
    </source>
</reference>
<evidence type="ECO:0000256" key="1">
    <source>
        <dbReference type="ARBA" id="ARBA00022679"/>
    </source>
</evidence>